<sequence length="189" mass="21579">MYRFLCQSFAAWLALALPWSGWAAEFSAKLVMRQQGLDVAGKIYVKDGKMRQDFLDENGQTITIVRQDKRRVWVILPWQNSYVELPLGLHLPGQFLQIPPEALSKRQVGREEMGGYQVERIEVTLPGGPLGTTRQTFWVAPKLGVPIKAVSADHQYSVEYRDIRETRLEDRLFEIPPGCQKTACFTDLP</sequence>
<reference evidence="2" key="1">
    <citation type="journal article" date="2020" name="mSystems">
        <title>Genome- and Community-Level Interaction Insights into Carbon Utilization and Element Cycling Functions of Hydrothermarchaeota in Hydrothermal Sediment.</title>
        <authorList>
            <person name="Zhou Z."/>
            <person name="Liu Y."/>
            <person name="Xu W."/>
            <person name="Pan J."/>
            <person name="Luo Z.H."/>
            <person name="Li M."/>
        </authorList>
    </citation>
    <scope>NUCLEOTIDE SEQUENCE [LARGE SCALE GENOMIC DNA]</scope>
    <source>
        <strain evidence="2">SpSt-897</strain>
    </source>
</reference>
<feature type="chain" id="PRO_5027916160" description="DUF4412 domain-containing protein" evidence="1">
    <location>
        <begin position="24"/>
        <end position="189"/>
    </location>
</feature>
<evidence type="ECO:0000256" key="1">
    <source>
        <dbReference type="SAM" id="SignalP"/>
    </source>
</evidence>
<name>A0A7C3V295_9BACT</name>
<feature type="signal peptide" evidence="1">
    <location>
        <begin position="1"/>
        <end position="23"/>
    </location>
</feature>
<comment type="caution">
    <text evidence="2">The sequence shown here is derived from an EMBL/GenBank/DDBJ whole genome shotgun (WGS) entry which is preliminary data.</text>
</comment>
<accession>A0A7C3V295</accession>
<proteinExistence type="predicted"/>
<dbReference type="EMBL" id="DTMF01000085">
    <property type="protein sequence ID" value="HGF33402.1"/>
    <property type="molecule type" value="Genomic_DNA"/>
</dbReference>
<dbReference type="AlphaFoldDB" id="A0A7C3V295"/>
<keyword evidence="1" id="KW-0732">Signal</keyword>
<evidence type="ECO:0008006" key="3">
    <source>
        <dbReference type="Google" id="ProtNLM"/>
    </source>
</evidence>
<organism evidence="2">
    <name type="scientific">Desulfobacca acetoxidans</name>
    <dbReference type="NCBI Taxonomy" id="60893"/>
    <lineage>
        <taxon>Bacteria</taxon>
        <taxon>Pseudomonadati</taxon>
        <taxon>Thermodesulfobacteriota</taxon>
        <taxon>Desulfobaccia</taxon>
        <taxon>Desulfobaccales</taxon>
        <taxon>Desulfobaccaceae</taxon>
        <taxon>Desulfobacca</taxon>
    </lineage>
</organism>
<evidence type="ECO:0000313" key="2">
    <source>
        <dbReference type="EMBL" id="HGF33402.1"/>
    </source>
</evidence>
<gene>
    <name evidence="2" type="ORF">ENW96_03295</name>
</gene>
<protein>
    <recommendedName>
        <fullName evidence="3">DUF4412 domain-containing protein</fullName>
    </recommendedName>
</protein>